<proteinExistence type="predicted"/>
<sequence>MRPGARRAPLAGGALLLALALAGCSDSGSDSDPGSGGGSGPKLSVGGAYMPQPLAADMAAGFLTVTNKGGTDDTLTGVSSALAEKVTLHETVDRSMREVREFPVPAGGRLRLASGGSHLMFEGVRRKPEQGEKVPVELTFEKSGTLTVRLPVKSATYQPRER</sequence>
<feature type="chain" id="PRO_5046364441" evidence="1">
    <location>
        <begin position="23"/>
        <end position="162"/>
    </location>
</feature>
<dbReference type="PANTHER" id="PTHR36302">
    <property type="entry name" value="BLR7088 PROTEIN"/>
    <property type="match status" value="1"/>
</dbReference>
<comment type="caution">
    <text evidence="2">The sequence shown here is derived from an EMBL/GenBank/DDBJ whole genome shotgun (WGS) entry which is preliminary data.</text>
</comment>
<gene>
    <name evidence="2" type="ORF">HFV08_14000</name>
</gene>
<dbReference type="InterPro" id="IPR007410">
    <property type="entry name" value="LpqE-like"/>
</dbReference>
<feature type="signal peptide" evidence="1">
    <location>
        <begin position="1"/>
        <end position="22"/>
    </location>
</feature>
<keyword evidence="3" id="KW-1185">Reference proteome</keyword>
<organism evidence="2 3">
    <name type="scientific">Streptomyces physcomitrii</name>
    <dbReference type="NCBI Taxonomy" id="2724184"/>
    <lineage>
        <taxon>Bacteria</taxon>
        <taxon>Bacillati</taxon>
        <taxon>Actinomycetota</taxon>
        <taxon>Actinomycetes</taxon>
        <taxon>Kitasatosporales</taxon>
        <taxon>Streptomycetaceae</taxon>
        <taxon>Streptomyces</taxon>
    </lineage>
</organism>
<dbReference type="Gene3D" id="2.60.40.1890">
    <property type="entry name" value="PCu(A)C copper chaperone"/>
    <property type="match status" value="1"/>
</dbReference>
<dbReference type="Pfam" id="PF04314">
    <property type="entry name" value="PCuAC"/>
    <property type="match status" value="1"/>
</dbReference>
<dbReference type="PANTHER" id="PTHR36302:SF1">
    <property type="entry name" value="COPPER CHAPERONE PCU(A)C"/>
    <property type="match status" value="1"/>
</dbReference>
<evidence type="ECO:0000313" key="3">
    <source>
        <dbReference type="Proteomes" id="UP000772196"/>
    </source>
</evidence>
<keyword evidence="1" id="KW-0732">Signal</keyword>
<name>A0ABX1H507_9ACTN</name>
<protein>
    <submittedName>
        <fullName evidence="2">Copper chaperone PCu(A)C</fullName>
    </submittedName>
</protein>
<evidence type="ECO:0000256" key="1">
    <source>
        <dbReference type="SAM" id="SignalP"/>
    </source>
</evidence>
<dbReference type="PROSITE" id="PS51257">
    <property type="entry name" value="PROKAR_LIPOPROTEIN"/>
    <property type="match status" value="1"/>
</dbReference>
<dbReference type="EMBL" id="JAAWWP010000007">
    <property type="protein sequence ID" value="NKI42334.1"/>
    <property type="molecule type" value="Genomic_DNA"/>
</dbReference>
<evidence type="ECO:0000313" key="2">
    <source>
        <dbReference type="EMBL" id="NKI42334.1"/>
    </source>
</evidence>
<dbReference type="SUPFAM" id="SSF110087">
    <property type="entry name" value="DR1885-like metal-binding protein"/>
    <property type="match status" value="1"/>
</dbReference>
<dbReference type="RefSeq" id="WP_168539356.1">
    <property type="nucleotide sequence ID" value="NZ_JAAWWP010000007.1"/>
</dbReference>
<dbReference type="Proteomes" id="UP000772196">
    <property type="component" value="Unassembled WGS sequence"/>
</dbReference>
<reference evidence="2 3" key="1">
    <citation type="submission" date="2020-04" db="EMBL/GenBank/DDBJ databases">
        <title>Phylogenetic Diversity and Antibacterial Activity against Ralstonia solanacearum of Endophytic Actinomycete Isolated from Moss.</title>
        <authorList>
            <person name="Zhuang X."/>
        </authorList>
    </citation>
    <scope>NUCLEOTIDE SEQUENCE [LARGE SCALE GENOMIC DNA]</scope>
    <source>
        <strain evidence="2 3">LD120</strain>
    </source>
</reference>
<dbReference type="InterPro" id="IPR058248">
    <property type="entry name" value="Lxx211020-like"/>
</dbReference>
<accession>A0ABX1H507</accession>
<dbReference type="InterPro" id="IPR036182">
    <property type="entry name" value="PCuAC_sf"/>
</dbReference>